<feature type="compositionally biased region" description="Basic and acidic residues" evidence="1">
    <location>
        <begin position="97"/>
        <end position="108"/>
    </location>
</feature>
<evidence type="ECO:0000313" key="4">
    <source>
        <dbReference type="WBParaSite" id="nRc.2.0.1.t35928-RA"/>
    </source>
</evidence>
<dbReference type="GO" id="GO:0030659">
    <property type="term" value="C:cytoplasmic vesicle membrane"/>
    <property type="evidence" value="ECO:0007669"/>
    <property type="project" value="TreeGrafter"/>
</dbReference>
<keyword evidence="3" id="KW-1185">Reference proteome</keyword>
<accession>A0A915KAX8</accession>
<feature type="region of interest" description="Disordered" evidence="1">
    <location>
        <begin position="1"/>
        <end position="183"/>
    </location>
</feature>
<protein>
    <submittedName>
        <fullName evidence="4">SSD domain-containing protein</fullName>
    </submittedName>
</protein>
<feature type="compositionally biased region" description="Low complexity" evidence="1">
    <location>
        <begin position="82"/>
        <end position="94"/>
    </location>
</feature>
<sequence length="624" mass="69757">MDRFPWKSRPKFPPEAKSDTSSEDGETENETEEENSNDSDQIHQVDEKSHHQKGKNKSFMISKVRNSVSSDHDQDNQSSVFAASSTKKTSGSSKSAKKNEQKQKHKENSQNLNDNQQQQHKNRNQRNTNVNDSAIDQRKIEQEKRLQHQHEKTLEKGKTLIAKKIDKESGNGNGKKSKKSDLLPKLLTSLNDSIAAENQEKNGVMAQQQSTVEKPTKVAEKWSPSKPLPAEPLKSNKKTNHCGDTCKIIKWKPFCCVDNEFRRLSWHLGEFISKHFLIFFAVTTIFCSLSGLGVLLKRQNIAITAPFEYFKPPDKAKSPDAANIDAIFNASNKRYDSIRRRSSSDFAFIFKTATDDGNLLREDIIEDYVTLKRAVDEIKVVDHSNKLYKYSTLCRGGSQDSLAAASSCNFNVVEAAMFGAKSVKFRYPEMDVAALLNATFASGLEKDSASIFSANIFGGVETDLDGSIARSQALAAHFKLLEVQNDLTASSTNDQDQQTSATLELKTLLNQWDSEFQKLMIKENDKSKLYKLCFWSKRAFDSTVAETFRLLYVYSSIMIGILIVCSILIMAKIFGCRKVTVWSSMGPISTFMAVFTVIGSLCLTVGVNGYFNSAILPAIIVIAG</sequence>
<dbReference type="GO" id="GO:0018996">
    <property type="term" value="P:molting cycle, collagen and cuticulin-based cuticle"/>
    <property type="evidence" value="ECO:0007669"/>
    <property type="project" value="TreeGrafter"/>
</dbReference>
<organism evidence="3 4">
    <name type="scientific">Romanomermis culicivorax</name>
    <name type="common">Nematode worm</name>
    <dbReference type="NCBI Taxonomy" id="13658"/>
    <lineage>
        <taxon>Eukaryota</taxon>
        <taxon>Metazoa</taxon>
        <taxon>Ecdysozoa</taxon>
        <taxon>Nematoda</taxon>
        <taxon>Enoplea</taxon>
        <taxon>Dorylaimia</taxon>
        <taxon>Mermithida</taxon>
        <taxon>Mermithoidea</taxon>
        <taxon>Mermithidae</taxon>
        <taxon>Romanomermis</taxon>
    </lineage>
</organism>
<keyword evidence="2" id="KW-1133">Transmembrane helix</keyword>
<feature type="compositionally biased region" description="Low complexity" evidence="1">
    <location>
        <begin position="109"/>
        <end position="129"/>
    </location>
</feature>
<dbReference type="GO" id="GO:0005886">
    <property type="term" value="C:plasma membrane"/>
    <property type="evidence" value="ECO:0007669"/>
    <property type="project" value="TreeGrafter"/>
</dbReference>
<dbReference type="WBParaSite" id="nRc.2.0.1.t35928-RA">
    <property type="protein sequence ID" value="nRc.2.0.1.t35928-RA"/>
    <property type="gene ID" value="nRc.2.0.1.g35928"/>
</dbReference>
<feature type="compositionally biased region" description="Basic and acidic residues" evidence="1">
    <location>
        <begin position="135"/>
        <end position="169"/>
    </location>
</feature>
<dbReference type="AlphaFoldDB" id="A0A915KAX8"/>
<feature type="compositionally biased region" description="Basic and acidic residues" evidence="1">
    <location>
        <begin position="40"/>
        <end position="49"/>
    </location>
</feature>
<keyword evidence="2" id="KW-0812">Transmembrane</keyword>
<feature type="region of interest" description="Disordered" evidence="1">
    <location>
        <begin position="200"/>
        <end position="236"/>
    </location>
</feature>
<feature type="transmembrane region" description="Helical" evidence="2">
    <location>
        <begin position="551"/>
        <end position="571"/>
    </location>
</feature>
<feature type="transmembrane region" description="Helical" evidence="2">
    <location>
        <begin position="591"/>
        <end position="611"/>
    </location>
</feature>
<keyword evidence="2" id="KW-0472">Membrane</keyword>
<dbReference type="GO" id="GO:0006897">
    <property type="term" value="P:endocytosis"/>
    <property type="evidence" value="ECO:0007669"/>
    <property type="project" value="TreeGrafter"/>
</dbReference>
<dbReference type="Proteomes" id="UP000887565">
    <property type="component" value="Unplaced"/>
</dbReference>
<evidence type="ECO:0000313" key="3">
    <source>
        <dbReference type="Proteomes" id="UP000887565"/>
    </source>
</evidence>
<evidence type="ECO:0000256" key="1">
    <source>
        <dbReference type="SAM" id="MobiDB-lite"/>
    </source>
</evidence>
<dbReference type="PANTHER" id="PTHR10796:SF187">
    <property type="entry name" value="SSD DOMAIN-CONTAINING PROTEIN"/>
    <property type="match status" value="1"/>
</dbReference>
<dbReference type="OMA" id="ITAPFEY"/>
<feature type="compositionally biased region" description="Basic residues" evidence="1">
    <location>
        <begin position="1"/>
        <end position="10"/>
    </location>
</feature>
<name>A0A915KAX8_ROMCU</name>
<feature type="transmembrane region" description="Helical" evidence="2">
    <location>
        <begin position="276"/>
        <end position="296"/>
    </location>
</feature>
<proteinExistence type="predicted"/>
<reference evidence="4" key="1">
    <citation type="submission" date="2022-11" db="UniProtKB">
        <authorList>
            <consortium name="WormBaseParasite"/>
        </authorList>
    </citation>
    <scope>IDENTIFICATION</scope>
</reference>
<dbReference type="InterPro" id="IPR051697">
    <property type="entry name" value="Patched_domain-protein"/>
</dbReference>
<feature type="compositionally biased region" description="Acidic residues" evidence="1">
    <location>
        <begin position="21"/>
        <end position="37"/>
    </location>
</feature>
<evidence type="ECO:0000256" key="2">
    <source>
        <dbReference type="SAM" id="Phobius"/>
    </source>
</evidence>
<dbReference type="PANTHER" id="PTHR10796">
    <property type="entry name" value="PATCHED-RELATED"/>
    <property type="match status" value="1"/>
</dbReference>